<evidence type="ECO:0000313" key="1">
    <source>
        <dbReference type="EMBL" id="KAL1489888.1"/>
    </source>
</evidence>
<dbReference type="AlphaFoldDB" id="A0ABD1E5D9"/>
<keyword evidence="2" id="KW-1185">Reference proteome</keyword>
<dbReference type="EMBL" id="JBDJPC010000011">
    <property type="protein sequence ID" value="KAL1489888.1"/>
    <property type="molecule type" value="Genomic_DNA"/>
</dbReference>
<name>A0ABD1E5D9_HYPHA</name>
<gene>
    <name evidence="1" type="ORF">ABEB36_013815</name>
</gene>
<proteinExistence type="predicted"/>
<reference evidence="1 2" key="1">
    <citation type="submission" date="2024-05" db="EMBL/GenBank/DDBJ databases">
        <title>Genetic variation in Jamaican populations of the coffee berry borer (Hypothenemus hampei).</title>
        <authorList>
            <person name="Errbii M."/>
            <person name="Myrie A."/>
        </authorList>
    </citation>
    <scope>NUCLEOTIDE SEQUENCE [LARGE SCALE GENOMIC DNA]</scope>
    <source>
        <strain evidence="1">JA-Hopewell-2020-01-JO</strain>
        <tissue evidence="1">Whole body</tissue>
    </source>
</reference>
<protein>
    <submittedName>
        <fullName evidence="1">Uncharacterized protein</fullName>
    </submittedName>
</protein>
<dbReference type="Proteomes" id="UP001566132">
    <property type="component" value="Unassembled WGS sequence"/>
</dbReference>
<organism evidence="1 2">
    <name type="scientific">Hypothenemus hampei</name>
    <name type="common">Coffee berry borer</name>
    <dbReference type="NCBI Taxonomy" id="57062"/>
    <lineage>
        <taxon>Eukaryota</taxon>
        <taxon>Metazoa</taxon>
        <taxon>Ecdysozoa</taxon>
        <taxon>Arthropoda</taxon>
        <taxon>Hexapoda</taxon>
        <taxon>Insecta</taxon>
        <taxon>Pterygota</taxon>
        <taxon>Neoptera</taxon>
        <taxon>Endopterygota</taxon>
        <taxon>Coleoptera</taxon>
        <taxon>Polyphaga</taxon>
        <taxon>Cucujiformia</taxon>
        <taxon>Curculionidae</taxon>
        <taxon>Scolytinae</taxon>
        <taxon>Hypothenemus</taxon>
    </lineage>
</organism>
<evidence type="ECO:0000313" key="2">
    <source>
        <dbReference type="Proteomes" id="UP001566132"/>
    </source>
</evidence>
<comment type="caution">
    <text evidence="1">The sequence shown here is derived from an EMBL/GenBank/DDBJ whole genome shotgun (WGS) entry which is preliminary data.</text>
</comment>
<sequence length="179" mass="20361">METLNKLAIEQEKLGLEVQQLLTNMKKDPTVRKTAEYCTSKEEVLSKLWQQIQSNHAKINELGMEEHSYHKTDYFQQIESIFVDAIAYIKACREKLQASAASQREQQSLARITTSSEQSKLLKQQKVRIMELEETLSVPCGVGTPLLGRRRSLRRVGCIALARYGPPRGWLVGTFGPHC</sequence>
<accession>A0ABD1E5D9</accession>